<organism evidence="3 4">
    <name type="scientific">Defluviitalea saccharophila</name>
    <dbReference type="NCBI Taxonomy" id="879970"/>
    <lineage>
        <taxon>Bacteria</taxon>
        <taxon>Bacillati</taxon>
        <taxon>Bacillota</taxon>
        <taxon>Clostridia</taxon>
        <taxon>Lachnospirales</taxon>
        <taxon>Defluviitaleaceae</taxon>
        <taxon>Defluviitalea</taxon>
    </lineage>
</organism>
<accession>A0ABZ2Y0K9</accession>
<dbReference type="PROSITE" id="PS51502">
    <property type="entry name" value="S_R_A_B_BARREL"/>
    <property type="match status" value="1"/>
</dbReference>
<dbReference type="SUPFAM" id="SSF54909">
    <property type="entry name" value="Dimeric alpha+beta barrel"/>
    <property type="match status" value="1"/>
</dbReference>
<dbReference type="PANTHER" id="PTHR37832:SF1">
    <property type="entry name" value="STRESS-RESPONSE A_B BARREL DOMAIN-CONTAINING PROTEIN"/>
    <property type="match status" value="1"/>
</dbReference>
<keyword evidence="1" id="KW-0175">Coiled coil</keyword>
<dbReference type="InterPro" id="IPR011008">
    <property type="entry name" value="Dimeric_a/b-barrel"/>
</dbReference>
<protein>
    <submittedName>
        <fullName evidence="3">Dabb family protein</fullName>
    </submittedName>
</protein>
<dbReference type="Pfam" id="PF07876">
    <property type="entry name" value="Dabb"/>
    <property type="match status" value="1"/>
</dbReference>
<evidence type="ECO:0000313" key="4">
    <source>
        <dbReference type="Proteomes" id="UP001486565"/>
    </source>
</evidence>
<dbReference type="SMART" id="SM00886">
    <property type="entry name" value="Dabb"/>
    <property type="match status" value="1"/>
</dbReference>
<gene>
    <name evidence="3" type="ORF">QBE51_08310</name>
</gene>
<dbReference type="Gene3D" id="3.30.70.100">
    <property type="match status" value="1"/>
</dbReference>
<feature type="coiled-coil region" evidence="1">
    <location>
        <begin position="16"/>
        <end position="43"/>
    </location>
</feature>
<evidence type="ECO:0000259" key="2">
    <source>
        <dbReference type="PROSITE" id="PS51502"/>
    </source>
</evidence>
<proteinExistence type="predicted"/>
<dbReference type="RefSeq" id="WP_341875836.1">
    <property type="nucleotide sequence ID" value="NZ_CP121687.1"/>
</dbReference>
<sequence>MVKHIVMWRLKDATDFGNKEQTAKELKARLEALKEKIEEIVSIEAGINFNSSDMAYDLVLYSEFKNKQDLDTYQNHPEHLKVADIIKANVASRAVVDYEV</sequence>
<dbReference type="PANTHER" id="PTHR37832">
    <property type="entry name" value="BLL2683 PROTEIN"/>
    <property type="match status" value="1"/>
</dbReference>
<feature type="domain" description="Stress-response A/B barrel" evidence="2">
    <location>
        <begin position="2"/>
        <end position="98"/>
    </location>
</feature>
<name>A0ABZ2Y0K9_9FIRM</name>
<keyword evidence="4" id="KW-1185">Reference proteome</keyword>
<reference evidence="3 4" key="1">
    <citation type="submission" date="2023-03" db="EMBL/GenBank/DDBJ databases">
        <title>Novel Species.</title>
        <authorList>
            <person name="Ma S."/>
        </authorList>
    </citation>
    <scope>NUCLEOTIDE SEQUENCE [LARGE SCALE GENOMIC DNA]</scope>
    <source>
        <strain evidence="3 4">LIND6LT2</strain>
    </source>
</reference>
<evidence type="ECO:0000256" key="1">
    <source>
        <dbReference type="SAM" id="Coils"/>
    </source>
</evidence>
<dbReference type="InterPro" id="IPR013097">
    <property type="entry name" value="Dabb"/>
</dbReference>
<dbReference type="Proteomes" id="UP001486565">
    <property type="component" value="Chromosome"/>
</dbReference>
<dbReference type="EMBL" id="CP121687">
    <property type="protein sequence ID" value="WZL68830.1"/>
    <property type="molecule type" value="Genomic_DNA"/>
</dbReference>
<evidence type="ECO:0000313" key="3">
    <source>
        <dbReference type="EMBL" id="WZL68830.1"/>
    </source>
</evidence>